<dbReference type="Proteomes" id="UP001556367">
    <property type="component" value="Unassembled WGS sequence"/>
</dbReference>
<accession>A0ABR3JLU0</accession>
<dbReference type="PROSITE" id="PS00778">
    <property type="entry name" value="HIS_ACID_PHOSPHAT_2"/>
    <property type="match status" value="1"/>
</dbReference>
<organism evidence="3 4">
    <name type="scientific">Hohenbuehelia grisea</name>
    <dbReference type="NCBI Taxonomy" id="104357"/>
    <lineage>
        <taxon>Eukaryota</taxon>
        <taxon>Fungi</taxon>
        <taxon>Dikarya</taxon>
        <taxon>Basidiomycota</taxon>
        <taxon>Agaricomycotina</taxon>
        <taxon>Agaricomycetes</taxon>
        <taxon>Agaricomycetidae</taxon>
        <taxon>Agaricales</taxon>
        <taxon>Pleurotineae</taxon>
        <taxon>Pleurotaceae</taxon>
        <taxon>Hohenbuehelia</taxon>
    </lineage>
</organism>
<dbReference type="InterPro" id="IPR029033">
    <property type="entry name" value="His_PPase_superfam"/>
</dbReference>
<dbReference type="PANTHER" id="PTHR20963">
    <property type="entry name" value="MULTIPLE INOSITOL POLYPHOSPHATE PHOSPHATASE-RELATED"/>
    <property type="match status" value="1"/>
</dbReference>
<keyword evidence="4" id="KW-1185">Reference proteome</keyword>
<evidence type="ECO:0000313" key="4">
    <source>
        <dbReference type="Proteomes" id="UP001556367"/>
    </source>
</evidence>
<evidence type="ECO:0000313" key="3">
    <source>
        <dbReference type="EMBL" id="KAL0956701.1"/>
    </source>
</evidence>
<evidence type="ECO:0000256" key="2">
    <source>
        <dbReference type="ARBA" id="ARBA00023180"/>
    </source>
</evidence>
<evidence type="ECO:0000256" key="1">
    <source>
        <dbReference type="ARBA" id="ARBA00022801"/>
    </source>
</evidence>
<reference evidence="4" key="1">
    <citation type="submission" date="2024-06" db="EMBL/GenBank/DDBJ databases">
        <title>Multi-omics analyses provide insights into the biosynthesis of the anticancer antibiotic pleurotin in Hohenbuehelia grisea.</title>
        <authorList>
            <person name="Weaver J.A."/>
            <person name="Alberti F."/>
        </authorList>
    </citation>
    <scope>NUCLEOTIDE SEQUENCE [LARGE SCALE GENOMIC DNA]</scope>
    <source>
        <strain evidence="4">T-177</strain>
    </source>
</reference>
<protein>
    <recommendedName>
        <fullName evidence="5">Phosphoglycerate mutase-like protein</fullName>
    </recommendedName>
</protein>
<sequence>MFRRVLAYCTYSAAIVLGSTGFDPLQHSGPASPYFDAPVQPGLPVETPSGCKIDQAAFIVRHGSRYPEPGSFQGWLNLFSKFQNATYTARGPLAFIPSWTPPVDDISHEPLFLSSTGASEAFALGVELRKRYGFTRGGDNFTLWSASQQRVVDTAAYYARGYLSQGSYIASPDLNRGFIVSLPDSVKDTSANSLTPSASCPAYASGDHGSTMAALFRATYQNQIASRLNRDFLDGLELNAADVGVMQDLCGFSDEINGDQRFCNVFKPPEWLDYEYAHDLNYYYGSGPGNPLSATVGFPWVKAVTELFLAGPGNTTENGSFIPPPLIMGFTHDNNLPPILSALGLWNATVLPPSARDPNRMFRSSFVVAFRGYVAMERLSCSKVKPDTEVRHVANQSNSEANEPTKKFVRIRVNNAPVPIPGCSSGPGASCPLDGLVKHIQQRSLIAGRFVQQCGLENVADAVSDATFLTQIPIDSEVIELSPGIV</sequence>
<keyword evidence="1" id="KW-0378">Hydrolase</keyword>
<dbReference type="PANTHER" id="PTHR20963:SF18">
    <property type="entry name" value="ACID PHOSPHATASE PHO11-RELATED"/>
    <property type="match status" value="1"/>
</dbReference>
<dbReference type="PROSITE" id="PS00616">
    <property type="entry name" value="HIS_ACID_PHOSPHAT_1"/>
    <property type="match status" value="1"/>
</dbReference>
<name>A0ABR3JLU0_9AGAR</name>
<comment type="caution">
    <text evidence="3">The sequence shown here is derived from an EMBL/GenBank/DDBJ whole genome shotgun (WGS) entry which is preliminary data.</text>
</comment>
<dbReference type="SUPFAM" id="SSF53254">
    <property type="entry name" value="Phosphoglycerate mutase-like"/>
    <property type="match status" value="1"/>
</dbReference>
<dbReference type="InterPro" id="IPR000560">
    <property type="entry name" value="His_Pase_clade-2"/>
</dbReference>
<evidence type="ECO:0008006" key="5">
    <source>
        <dbReference type="Google" id="ProtNLM"/>
    </source>
</evidence>
<gene>
    <name evidence="3" type="ORF">HGRIS_002824</name>
</gene>
<keyword evidence="2" id="KW-0325">Glycoprotein</keyword>
<dbReference type="CDD" id="cd07061">
    <property type="entry name" value="HP_HAP_like"/>
    <property type="match status" value="1"/>
</dbReference>
<proteinExistence type="predicted"/>
<dbReference type="PIRSF" id="PIRSF000894">
    <property type="entry name" value="Acid_phosphatase"/>
    <property type="match status" value="1"/>
</dbReference>
<dbReference type="Pfam" id="PF00328">
    <property type="entry name" value="His_Phos_2"/>
    <property type="match status" value="1"/>
</dbReference>
<dbReference type="Gene3D" id="3.40.50.1240">
    <property type="entry name" value="Phosphoglycerate mutase-like"/>
    <property type="match status" value="1"/>
</dbReference>
<dbReference type="InterPro" id="IPR016274">
    <property type="entry name" value="Histidine_acid_Pase_euk"/>
</dbReference>
<dbReference type="EMBL" id="JASNQZ010000006">
    <property type="protein sequence ID" value="KAL0956701.1"/>
    <property type="molecule type" value="Genomic_DNA"/>
</dbReference>
<dbReference type="InterPro" id="IPR033379">
    <property type="entry name" value="Acid_Pase_AS"/>
</dbReference>